<organism evidence="2 3">
    <name type="scientific">Mucuna pruriens</name>
    <name type="common">Velvet bean</name>
    <name type="synonym">Dolichos pruriens</name>
    <dbReference type="NCBI Taxonomy" id="157652"/>
    <lineage>
        <taxon>Eukaryota</taxon>
        <taxon>Viridiplantae</taxon>
        <taxon>Streptophyta</taxon>
        <taxon>Embryophyta</taxon>
        <taxon>Tracheophyta</taxon>
        <taxon>Spermatophyta</taxon>
        <taxon>Magnoliopsida</taxon>
        <taxon>eudicotyledons</taxon>
        <taxon>Gunneridae</taxon>
        <taxon>Pentapetalae</taxon>
        <taxon>rosids</taxon>
        <taxon>fabids</taxon>
        <taxon>Fabales</taxon>
        <taxon>Fabaceae</taxon>
        <taxon>Papilionoideae</taxon>
        <taxon>50 kb inversion clade</taxon>
        <taxon>NPAAA clade</taxon>
        <taxon>indigoferoid/millettioid clade</taxon>
        <taxon>Phaseoleae</taxon>
        <taxon>Mucuna</taxon>
    </lineage>
</organism>
<evidence type="ECO:0000313" key="3">
    <source>
        <dbReference type="Proteomes" id="UP000257109"/>
    </source>
</evidence>
<dbReference type="PANTHER" id="PTHR33223">
    <property type="entry name" value="CCHC-TYPE DOMAIN-CONTAINING PROTEIN"/>
    <property type="match status" value="1"/>
</dbReference>
<dbReference type="OrthoDB" id="1750196at2759"/>
<dbReference type="Proteomes" id="UP000257109">
    <property type="component" value="Unassembled WGS sequence"/>
</dbReference>
<proteinExistence type="predicted"/>
<comment type="caution">
    <text evidence="2">The sequence shown here is derived from an EMBL/GenBank/DDBJ whole genome shotgun (WGS) entry which is preliminary data.</text>
</comment>
<dbReference type="AlphaFoldDB" id="A0A371E900"/>
<gene>
    <name evidence="2" type="ORF">CR513_59144</name>
</gene>
<feature type="region of interest" description="Disordered" evidence="1">
    <location>
        <begin position="40"/>
        <end position="60"/>
    </location>
</feature>
<evidence type="ECO:0008006" key="4">
    <source>
        <dbReference type="Google" id="ProtNLM"/>
    </source>
</evidence>
<name>A0A371E900_MUCPR</name>
<evidence type="ECO:0000256" key="1">
    <source>
        <dbReference type="SAM" id="MobiDB-lite"/>
    </source>
</evidence>
<sequence>METAIRDLAKQQEELKNDVRQLKVQIGQIVEMLKSMSNQGALEQPQATPHHVISNQTSHRGPYYEKNGAQIVVPPHSHPERLDASEGFKHTRFDVVDLCLFPSITIPPNFEPPTFDKYRGTSCPQSNLAMYCRKMTPYTHDDTLLIHFFQESLTGAALKWYLGLRREHIPT</sequence>
<dbReference type="EMBL" id="QJKJ01015452">
    <property type="protein sequence ID" value="RDX62512.1"/>
    <property type="molecule type" value="Genomic_DNA"/>
</dbReference>
<protein>
    <recommendedName>
        <fullName evidence="4">Retrotransposon gag domain-containing protein</fullName>
    </recommendedName>
</protein>
<feature type="non-terminal residue" evidence="2">
    <location>
        <position position="1"/>
    </location>
</feature>
<accession>A0A371E900</accession>
<keyword evidence="3" id="KW-1185">Reference proteome</keyword>
<reference evidence="2" key="1">
    <citation type="submission" date="2018-05" db="EMBL/GenBank/DDBJ databases">
        <title>Draft genome of Mucuna pruriens seed.</title>
        <authorList>
            <person name="Nnadi N.E."/>
            <person name="Vos R."/>
            <person name="Hasami M.H."/>
            <person name="Devisetty U.K."/>
            <person name="Aguiy J.C."/>
        </authorList>
    </citation>
    <scope>NUCLEOTIDE SEQUENCE [LARGE SCALE GENOMIC DNA]</scope>
    <source>
        <strain evidence="2">JCA_2017</strain>
    </source>
</reference>
<feature type="compositionally biased region" description="Polar residues" evidence="1">
    <location>
        <begin position="40"/>
        <end position="59"/>
    </location>
</feature>
<dbReference type="PANTHER" id="PTHR33223:SF8">
    <property type="entry name" value="OS04G0172440 PROTEIN"/>
    <property type="match status" value="1"/>
</dbReference>
<evidence type="ECO:0000313" key="2">
    <source>
        <dbReference type="EMBL" id="RDX62512.1"/>
    </source>
</evidence>